<proteinExistence type="predicted"/>
<name>A0AC61ZTU5_9CAUD</name>
<accession>A0AC61ZTU5</accession>
<protein>
    <submittedName>
        <fullName evidence="1">Uncharacterized protein</fullName>
    </submittedName>
</protein>
<dbReference type="EMBL" id="PP357458">
    <property type="protein sequence ID" value="WWT40975.1"/>
    <property type="molecule type" value="Genomic_DNA"/>
</dbReference>
<reference evidence="1" key="1">
    <citation type="submission" date="2024-02" db="EMBL/GenBank/DDBJ databases">
        <title>Klebsiella phages.</title>
        <authorList>
            <person name="Li J."/>
            <person name="Feng Y."/>
            <person name="Zong Z."/>
        </authorList>
    </citation>
    <scope>NUCLEOTIDE SEQUENCE</scope>
</reference>
<evidence type="ECO:0000313" key="1">
    <source>
        <dbReference type="EMBL" id="WWT40975.1"/>
    </source>
</evidence>
<sequence length="94" mass="10814">MNVKKKSKIKSLGRYKHYKSFGWLARVAYRLRGDKTIRHYLATGKYVRTESAEAYELVPGSGMLFKDLFISSKVRRSRVKNIPDGARYVGKING</sequence>
<organism evidence="1">
    <name type="scientific">Klebsiella phage phi1_175008</name>
    <dbReference type="NCBI Taxonomy" id="3127744"/>
    <lineage>
        <taxon>Viruses</taxon>
        <taxon>Duplodnaviria</taxon>
        <taxon>Heunggongvirae</taxon>
        <taxon>Uroviricota</taxon>
        <taxon>Caudoviricetes</taxon>
        <taxon>Stephanstirmvirinae</taxon>
    </lineage>
</organism>